<gene>
    <name evidence="1" type="ORF">S12H4_26078</name>
</gene>
<name>X1SWF1_9ZZZZ</name>
<evidence type="ECO:0008006" key="2">
    <source>
        <dbReference type="Google" id="ProtNLM"/>
    </source>
</evidence>
<protein>
    <recommendedName>
        <fullName evidence="2">EamA domain-containing protein</fullName>
    </recommendedName>
</protein>
<dbReference type="EMBL" id="BARW01014762">
    <property type="protein sequence ID" value="GAI79660.1"/>
    <property type="molecule type" value="Genomic_DNA"/>
</dbReference>
<reference evidence="1" key="1">
    <citation type="journal article" date="2014" name="Front. Microbiol.">
        <title>High frequency of phylogenetically diverse reductive dehalogenase-homologous genes in deep subseafloor sedimentary metagenomes.</title>
        <authorList>
            <person name="Kawai M."/>
            <person name="Futagami T."/>
            <person name="Toyoda A."/>
            <person name="Takaki Y."/>
            <person name="Nishi S."/>
            <person name="Hori S."/>
            <person name="Arai W."/>
            <person name="Tsubouchi T."/>
            <person name="Morono Y."/>
            <person name="Uchiyama I."/>
            <person name="Ito T."/>
            <person name="Fujiyama A."/>
            <person name="Inagaki F."/>
            <person name="Takami H."/>
        </authorList>
    </citation>
    <scope>NUCLEOTIDE SEQUENCE</scope>
    <source>
        <strain evidence="1">Expedition CK06-06</strain>
    </source>
</reference>
<comment type="caution">
    <text evidence="1">The sequence shown here is derived from an EMBL/GenBank/DDBJ whole genome shotgun (WGS) entry which is preliminary data.</text>
</comment>
<proteinExistence type="predicted"/>
<organism evidence="1">
    <name type="scientific">marine sediment metagenome</name>
    <dbReference type="NCBI Taxonomy" id="412755"/>
    <lineage>
        <taxon>unclassified sequences</taxon>
        <taxon>metagenomes</taxon>
        <taxon>ecological metagenomes</taxon>
    </lineage>
</organism>
<evidence type="ECO:0000313" key="1">
    <source>
        <dbReference type="EMBL" id="GAI79660.1"/>
    </source>
</evidence>
<accession>X1SWF1</accession>
<feature type="non-terminal residue" evidence="1">
    <location>
        <position position="42"/>
    </location>
</feature>
<sequence>MKRQTKGYLMVAAAATLWGTVGIQVQTLFNYNLSLQSIIFWR</sequence>
<dbReference type="AlphaFoldDB" id="X1SWF1"/>